<comment type="caution">
    <text evidence="1">The sequence shown here is derived from an EMBL/GenBank/DDBJ whole genome shotgun (WGS) entry which is preliminary data.</text>
</comment>
<reference evidence="1" key="1">
    <citation type="submission" date="2020-08" db="EMBL/GenBank/DDBJ databases">
        <title>Winogradskyella ouciana sp. nov., isolated from the hadal seawater of the Mariana Trench.</title>
        <authorList>
            <person name="He X."/>
        </authorList>
    </citation>
    <scope>NUCLEOTIDE SEQUENCE [LARGE SCALE GENOMIC DNA]</scope>
    <source>
        <strain evidence="1">KCTC 52348</strain>
    </source>
</reference>
<evidence type="ECO:0000313" key="1">
    <source>
        <dbReference type="EMBL" id="MBC2844312.1"/>
    </source>
</evidence>
<name>A0A842IM45_9FLAO</name>
<dbReference type="Proteomes" id="UP000533900">
    <property type="component" value="Unassembled WGS sequence"/>
</dbReference>
<dbReference type="NCBIfam" id="NF005548">
    <property type="entry name" value="PRK07208.1-4"/>
    <property type="match status" value="1"/>
</dbReference>
<dbReference type="GO" id="GO:0005829">
    <property type="term" value="C:cytosol"/>
    <property type="evidence" value="ECO:0007669"/>
    <property type="project" value="TreeGrafter"/>
</dbReference>
<dbReference type="PANTHER" id="PTHR21197">
    <property type="entry name" value="UDP-GALACTOPYRANOSE MUTASE"/>
    <property type="match status" value="1"/>
</dbReference>
<organism evidence="1 2">
    <name type="scientific">Winogradskyella flava</name>
    <dbReference type="NCBI Taxonomy" id="1884876"/>
    <lineage>
        <taxon>Bacteria</taxon>
        <taxon>Pseudomonadati</taxon>
        <taxon>Bacteroidota</taxon>
        <taxon>Flavobacteriia</taxon>
        <taxon>Flavobacteriales</taxon>
        <taxon>Flavobacteriaceae</taxon>
        <taxon>Winogradskyella</taxon>
    </lineage>
</organism>
<dbReference type="Pfam" id="PF13450">
    <property type="entry name" value="NAD_binding_8"/>
    <property type="match status" value="1"/>
</dbReference>
<dbReference type="PANTHER" id="PTHR21197:SF0">
    <property type="entry name" value="UDP-GALACTOPYRANOSE MUTASE"/>
    <property type="match status" value="1"/>
</dbReference>
<gene>
    <name evidence="1" type="ORF">H7F21_04345</name>
</gene>
<evidence type="ECO:0000313" key="2">
    <source>
        <dbReference type="Proteomes" id="UP000533900"/>
    </source>
</evidence>
<dbReference type="AlphaFoldDB" id="A0A842IM45"/>
<sequence>MKKAIIIGAGPAGISASYILTKNNIEVEIFEASPHVGGMSRSFDLWGQTVDLGPHRFFSKEPKVNDFFDEILKDDFTNVARLTRIYYNKRFFDYPLKLFNVFKNLNILTILSILYYYVKQQIRPIKNPASFEGWVTNRFGYKLYSIFFKNYTEKLWGIPGSKIDSDWAAQRIKGLSLVEAIINSIKSDSNNKHKTLVDQFKYPNGGTGSLYNKALEQVISNNGVLHKKEPIVKLIIENNVCKGVITKDGKEHLSDYVISSMPITHLIKGIVDTPQFVLDAADKLYFRNTILVYLEINKEDIFKDNWIYIHSPDVKHGRITNFRNWAPSLNKGKKSSILCMEFWAFDDDIWKEDDAYLAKLAEKEIKQIKLIDADEIIENVSIKRVPKCYPVYEVGYREHLGIIETYLNTINNLMPIGRYGAYKYNNQDHSILMGILAAEKIVHNLDLNLWDINTDTDYQEDGEVKDVLIQ</sequence>
<dbReference type="SUPFAM" id="SSF51905">
    <property type="entry name" value="FAD/NAD(P)-binding domain"/>
    <property type="match status" value="1"/>
</dbReference>
<dbReference type="InterPro" id="IPR036188">
    <property type="entry name" value="FAD/NAD-bd_sf"/>
</dbReference>
<dbReference type="PRINTS" id="PR00419">
    <property type="entry name" value="ADXRDTASE"/>
</dbReference>
<protein>
    <submittedName>
        <fullName evidence="1">NAD(P)-binding protein</fullName>
    </submittedName>
</protein>
<dbReference type="GO" id="GO:0008767">
    <property type="term" value="F:UDP-galactopyranose mutase activity"/>
    <property type="evidence" value="ECO:0007669"/>
    <property type="project" value="TreeGrafter"/>
</dbReference>
<proteinExistence type="predicted"/>
<dbReference type="Gene3D" id="3.50.50.60">
    <property type="entry name" value="FAD/NAD(P)-binding domain"/>
    <property type="match status" value="1"/>
</dbReference>
<dbReference type="RefSeq" id="WP_185787993.1">
    <property type="nucleotide sequence ID" value="NZ_JACLCP010000001.1"/>
</dbReference>
<accession>A0A842IM45</accession>
<dbReference type="GO" id="GO:0050660">
    <property type="term" value="F:flavin adenine dinucleotide binding"/>
    <property type="evidence" value="ECO:0007669"/>
    <property type="project" value="TreeGrafter"/>
</dbReference>
<dbReference type="EMBL" id="JACLCP010000001">
    <property type="protein sequence ID" value="MBC2844312.1"/>
    <property type="molecule type" value="Genomic_DNA"/>
</dbReference>
<keyword evidence="2" id="KW-1185">Reference proteome</keyword>